<dbReference type="Proteomes" id="UP000315112">
    <property type="component" value="Unassembled WGS sequence"/>
</dbReference>
<protein>
    <recommendedName>
        <fullName evidence="1">Ubiquinone biosynthesis accessory factor UbiT</fullName>
    </recommendedName>
</protein>
<proteinExistence type="inferred from homology"/>
<comment type="similarity">
    <text evidence="1">Belongs to the UbiT family.</text>
</comment>
<evidence type="ECO:0000313" key="3">
    <source>
        <dbReference type="EMBL" id="QGZ38005.1"/>
    </source>
</evidence>
<evidence type="ECO:0000313" key="5">
    <source>
        <dbReference type="Proteomes" id="UP000315112"/>
    </source>
</evidence>
<name>A0A562PBJ3_9BURK</name>
<dbReference type="Gene3D" id="3.30.1050.10">
    <property type="entry name" value="SCP2 sterol-binding domain"/>
    <property type="match status" value="1"/>
</dbReference>
<dbReference type="AlphaFoldDB" id="A0A562PBJ3"/>
<reference evidence="4" key="2">
    <citation type="submission" date="2019-07" db="EMBL/GenBank/DDBJ databases">
        <authorList>
            <person name="Whitman W."/>
            <person name="Huntemann M."/>
            <person name="Clum A."/>
            <person name="Pillay M."/>
            <person name="Palaniappan K."/>
            <person name="Varghese N."/>
            <person name="Mikhailova N."/>
            <person name="Stamatis D."/>
            <person name="Reddy T."/>
            <person name="Daum C."/>
            <person name="Shapiro N."/>
            <person name="Ivanova N."/>
            <person name="Kyrpides N."/>
            <person name="Woyke T."/>
        </authorList>
    </citation>
    <scope>NUCLEOTIDE SEQUENCE</scope>
    <source>
        <strain evidence="4">CGMCC 1.10685</strain>
    </source>
</reference>
<dbReference type="OrthoDB" id="5292463at2"/>
<evidence type="ECO:0000256" key="1">
    <source>
        <dbReference type="HAMAP-Rule" id="MF_02231"/>
    </source>
</evidence>
<evidence type="ECO:0000259" key="2">
    <source>
        <dbReference type="Pfam" id="PF02036"/>
    </source>
</evidence>
<dbReference type="HAMAP" id="MF_02231">
    <property type="entry name" value="UbiT"/>
    <property type="match status" value="1"/>
</dbReference>
<dbReference type="Proteomes" id="UP000437862">
    <property type="component" value="Chromosome"/>
</dbReference>
<dbReference type="EMBL" id="VLKW01000017">
    <property type="protein sequence ID" value="TWI41827.1"/>
    <property type="molecule type" value="Genomic_DNA"/>
</dbReference>
<dbReference type="EMBL" id="CP046904">
    <property type="protein sequence ID" value="QGZ38005.1"/>
    <property type="molecule type" value="Genomic_DNA"/>
</dbReference>
<comment type="pathway">
    <text evidence="1">Cofactor biosynthesis; ubiquinone biosynthesis.</text>
</comment>
<dbReference type="InterPro" id="IPR016830">
    <property type="entry name" value="UbiT"/>
</dbReference>
<dbReference type="UniPathway" id="UPA00232"/>
<sequence>MNVPRIPRPAGPAALTDLPPFVAALGGKLPPFPGSVLFAAGLNVALRPHLPEDVRAQLHGRHLRIRVRDAGVAFDVAWNGARFTPRTAAGEPDLEIAAGAADMVALMRRETDPDTLFFGRRLSMQGDTELGLLVKNTLDALEIALPDPTPAGVLRWLRQQRGR</sequence>
<keyword evidence="6" id="KW-1185">Reference proteome</keyword>
<dbReference type="SUPFAM" id="SSF55718">
    <property type="entry name" value="SCP-like"/>
    <property type="match status" value="1"/>
</dbReference>
<dbReference type="InterPro" id="IPR036527">
    <property type="entry name" value="SCP2_sterol-bd_dom_sf"/>
</dbReference>
<accession>A0A562PBJ3</accession>
<comment type="function">
    <text evidence="1">Required for O(2)-independent ubiquinone (coenzyme Q) biosynthesis. Likely functions as an accessory factor.</text>
</comment>
<feature type="domain" description="SCP2" evidence="2">
    <location>
        <begin position="53"/>
        <end position="139"/>
    </location>
</feature>
<dbReference type="InterPro" id="IPR003033">
    <property type="entry name" value="SCP2_sterol-bd_dom"/>
</dbReference>
<evidence type="ECO:0000313" key="6">
    <source>
        <dbReference type="Proteomes" id="UP000437862"/>
    </source>
</evidence>
<evidence type="ECO:0000313" key="4">
    <source>
        <dbReference type="EMBL" id="TWI41827.1"/>
    </source>
</evidence>
<reference evidence="4 5" key="1">
    <citation type="journal article" date="2015" name="Stand. Genomic Sci.">
        <title>Genomic Encyclopedia of Bacterial and Archaeal Type Strains, Phase III: the genomes of soil and plant-associated and newly described type strains.</title>
        <authorList>
            <person name="Whitman W.B."/>
            <person name="Woyke T."/>
            <person name="Klenk H.P."/>
            <person name="Zhou Y."/>
            <person name="Lilburn T.G."/>
            <person name="Beck B.J."/>
            <person name="De Vos P."/>
            <person name="Vandamme P."/>
            <person name="Eisen J.A."/>
            <person name="Garrity G."/>
            <person name="Hugenholtz P."/>
            <person name="Kyrpides N.C."/>
        </authorList>
    </citation>
    <scope>NUCLEOTIDE SEQUENCE [LARGE SCALE GENOMIC DNA]</scope>
    <source>
        <strain evidence="4 5">CGMCC 1.10685</strain>
    </source>
</reference>
<gene>
    <name evidence="1" type="primary">ubiT</name>
    <name evidence="3" type="ORF">GO485_02360</name>
    <name evidence="4" type="ORF">IP92_05692</name>
</gene>
<dbReference type="RefSeq" id="WP_145881785.1">
    <property type="nucleotide sequence ID" value="NZ_CP046904.1"/>
</dbReference>
<dbReference type="GO" id="GO:0006744">
    <property type="term" value="P:ubiquinone biosynthetic process"/>
    <property type="evidence" value="ECO:0007669"/>
    <property type="project" value="UniProtKB-UniRule"/>
</dbReference>
<keyword evidence="1" id="KW-0831">Ubiquinone biosynthesis</keyword>
<organism evidence="4 5">
    <name type="scientific">Pseudoduganella flava</name>
    <dbReference type="NCBI Taxonomy" id="871742"/>
    <lineage>
        <taxon>Bacteria</taxon>
        <taxon>Pseudomonadati</taxon>
        <taxon>Pseudomonadota</taxon>
        <taxon>Betaproteobacteria</taxon>
        <taxon>Burkholderiales</taxon>
        <taxon>Oxalobacteraceae</taxon>
        <taxon>Telluria group</taxon>
        <taxon>Pseudoduganella</taxon>
    </lineage>
</organism>
<dbReference type="Pfam" id="PF02036">
    <property type="entry name" value="SCP2"/>
    <property type="match status" value="1"/>
</dbReference>
<reference evidence="3 6" key="3">
    <citation type="submission" date="2019-12" db="EMBL/GenBank/DDBJ databases">
        <title>Draft Genome Sequences of Six Type Strains of the Genus Massilia.</title>
        <authorList>
            <person name="Miess H."/>
            <person name="Frediansyah A."/>
            <person name="Goeker M."/>
            <person name="Gross H."/>
        </authorList>
    </citation>
    <scope>NUCLEOTIDE SEQUENCE [LARGE SCALE GENOMIC DNA]</scope>
    <source>
        <strain evidence="3 6">DSM 26639</strain>
    </source>
</reference>